<sequence>MQVRAINLYTVFKGAGNNKAENTQQSRTSKNTGAENTIKTGAMDALSALGANAAVGVRKAQTVQEVQEQIDPAMGQIQELFNFYKRADKKINAITQYTQEQLKQTTESAQNLFDEVMDVYEKIKKDNSDPLVKLTYKNKFWNLPPDEVMEEFDENGKVKRRTTFSLDSIRPYKLIRIRIEENPEELPDGTIKAKKRVEAHEFQHEIMLDGYLEDYVRHPDGKTTYAKIAHFDDMEAVECREYPSDEDNFQCAKQYSRIIPGKPRDYVENNGSVRIEGRNLSGVTKEYTETKNTPDGTGTIKSVSYCPFPYIVNNSYSEGEISVREFNKKQIQELVVKDGKPVRYILVDEKGRWPKIIKQYQMTEDGWKKVIG</sequence>
<dbReference type="EMBL" id="DVJQ01000030">
    <property type="protein sequence ID" value="HIS74073.1"/>
    <property type="molecule type" value="Genomic_DNA"/>
</dbReference>
<reference evidence="1" key="2">
    <citation type="journal article" date="2021" name="PeerJ">
        <title>Extensive microbial diversity within the chicken gut microbiome revealed by metagenomics and culture.</title>
        <authorList>
            <person name="Gilroy R."/>
            <person name="Ravi A."/>
            <person name="Getino M."/>
            <person name="Pursley I."/>
            <person name="Horton D.L."/>
            <person name="Alikhan N.F."/>
            <person name="Baker D."/>
            <person name="Gharbi K."/>
            <person name="Hall N."/>
            <person name="Watson M."/>
            <person name="Adriaenssens E.M."/>
            <person name="Foster-Nyarko E."/>
            <person name="Jarju S."/>
            <person name="Secka A."/>
            <person name="Antonio M."/>
            <person name="Oren A."/>
            <person name="Chaudhuri R.R."/>
            <person name="La Ragione R."/>
            <person name="Hildebrand F."/>
            <person name="Pallen M.J."/>
        </authorList>
    </citation>
    <scope>NUCLEOTIDE SEQUENCE</scope>
    <source>
        <strain evidence="1">CHK152-2871</strain>
    </source>
</reference>
<evidence type="ECO:0000313" key="1">
    <source>
        <dbReference type="EMBL" id="HIS74073.1"/>
    </source>
</evidence>
<reference evidence="1" key="1">
    <citation type="submission" date="2020-10" db="EMBL/GenBank/DDBJ databases">
        <authorList>
            <person name="Gilroy R."/>
        </authorList>
    </citation>
    <scope>NUCLEOTIDE SEQUENCE</scope>
    <source>
        <strain evidence="1">CHK152-2871</strain>
    </source>
</reference>
<evidence type="ECO:0000313" key="2">
    <source>
        <dbReference type="Proteomes" id="UP000886865"/>
    </source>
</evidence>
<protein>
    <submittedName>
        <fullName evidence="1">Uncharacterized protein</fullName>
    </submittedName>
</protein>
<organism evidence="1 2">
    <name type="scientific">Candidatus Galligastranaerophilus intestinavium</name>
    <dbReference type="NCBI Taxonomy" id="2840836"/>
    <lineage>
        <taxon>Bacteria</taxon>
        <taxon>Candidatus Galligastranaerophilus</taxon>
    </lineage>
</organism>
<dbReference type="Proteomes" id="UP000886865">
    <property type="component" value="Unassembled WGS sequence"/>
</dbReference>
<gene>
    <name evidence="1" type="ORF">IAA86_03525</name>
</gene>
<comment type="caution">
    <text evidence="1">The sequence shown here is derived from an EMBL/GenBank/DDBJ whole genome shotgun (WGS) entry which is preliminary data.</text>
</comment>
<proteinExistence type="predicted"/>
<accession>A0A9D1FIB5</accession>
<name>A0A9D1FIB5_9BACT</name>
<dbReference type="AlphaFoldDB" id="A0A9D1FIB5"/>